<protein>
    <recommendedName>
        <fullName evidence="4">Nucleoside triphosphate pyrophosphatase</fullName>
        <ecNumber evidence="4">3.6.1.9</ecNumber>
    </recommendedName>
    <alternativeName>
        <fullName evidence="4">Nucleotide pyrophosphatase</fullName>
        <shortName evidence="4">Nucleotide PPase</shortName>
    </alternativeName>
</protein>
<comment type="function">
    <text evidence="4">Nucleoside triphosphate pyrophosphatase. May have a dual role in cell division arrest and in preventing the incorporation of modified nucleotides into cellular nucleic acids.</text>
</comment>
<dbReference type="Pfam" id="PF02545">
    <property type="entry name" value="Maf"/>
    <property type="match status" value="1"/>
</dbReference>
<dbReference type="PANTHER" id="PTHR43213:SF5">
    <property type="entry name" value="BIFUNCTIONAL DTTP_UTP PYROPHOSPHATASE_METHYLTRANSFERASE PROTEIN-RELATED"/>
    <property type="match status" value="1"/>
</dbReference>
<organism evidence="5 6">
    <name type="scientific">Futiania mangrovi</name>
    <dbReference type="NCBI Taxonomy" id="2959716"/>
    <lineage>
        <taxon>Bacteria</taxon>
        <taxon>Pseudomonadati</taxon>
        <taxon>Pseudomonadota</taxon>
        <taxon>Alphaproteobacteria</taxon>
        <taxon>Futianiales</taxon>
        <taxon>Futianiaceae</taxon>
        <taxon>Futiania</taxon>
    </lineage>
</organism>
<comment type="catalytic activity">
    <reaction evidence="4">
        <text>a 2'-deoxyribonucleoside 5'-triphosphate + H2O = a 2'-deoxyribonucleoside 5'-phosphate + diphosphate + H(+)</text>
        <dbReference type="Rhea" id="RHEA:44644"/>
        <dbReference type="ChEBI" id="CHEBI:15377"/>
        <dbReference type="ChEBI" id="CHEBI:15378"/>
        <dbReference type="ChEBI" id="CHEBI:33019"/>
        <dbReference type="ChEBI" id="CHEBI:61560"/>
        <dbReference type="ChEBI" id="CHEBI:65317"/>
        <dbReference type="EC" id="3.6.1.9"/>
    </reaction>
</comment>
<dbReference type="Gene3D" id="3.90.950.10">
    <property type="match status" value="1"/>
</dbReference>
<dbReference type="SUPFAM" id="SSF52972">
    <property type="entry name" value="ITPase-like"/>
    <property type="match status" value="1"/>
</dbReference>
<comment type="catalytic activity">
    <reaction evidence="4">
        <text>a ribonucleoside 5'-triphosphate + H2O = a ribonucleoside 5'-phosphate + diphosphate + H(+)</text>
        <dbReference type="Rhea" id="RHEA:23996"/>
        <dbReference type="ChEBI" id="CHEBI:15377"/>
        <dbReference type="ChEBI" id="CHEBI:15378"/>
        <dbReference type="ChEBI" id="CHEBI:33019"/>
        <dbReference type="ChEBI" id="CHEBI:58043"/>
        <dbReference type="ChEBI" id="CHEBI:61557"/>
        <dbReference type="EC" id="3.6.1.9"/>
    </reaction>
</comment>
<dbReference type="InterPro" id="IPR003697">
    <property type="entry name" value="Maf-like"/>
</dbReference>
<accession>A0A9J6PIW9</accession>
<comment type="similarity">
    <text evidence="4">Belongs to the Maf family.</text>
</comment>
<comment type="caution">
    <text evidence="5">The sequence shown here is derived from an EMBL/GenBank/DDBJ whole genome shotgun (WGS) entry which is preliminary data.</text>
</comment>
<dbReference type="EMBL" id="JAMZFT010000002">
    <property type="protein sequence ID" value="MCP1336495.1"/>
    <property type="molecule type" value="Genomic_DNA"/>
</dbReference>
<dbReference type="InterPro" id="IPR029001">
    <property type="entry name" value="ITPase-like_fam"/>
</dbReference>
<dbReference type="CDD" id="cd00555">
    <property type="entry name" value="Maf"/>
    <property type="match status" value="1"/>
</dbReference>
<dbReference type="GO" id="GO:0009117">
    <property type="term" value="P:nucleotide metabolic process"/>
    <property type="evidence" value="ECO:0007669"/>
    <property type="project" value="UniProtKB-KW"/>
</dbReference>
<evidence type="ECO:0000256" key="2">
    <source>
        <dbReference type="ARBA" id="ARBA00022801"/>
    </source>
</evidence>
<feature type="active site" description="Proton acceptor" evidence="4">
    <location>
        <position position="86"/>
    </location>
</feature>
<dbReference type="AlphaFoldDB" id="A0A9J6PIW9"/>
<evidence type="ECO:0000256" key="4">
    <source>
        <dbReference type="HAMAP-Rule" id="MF_00528"/>
    </source>
</evidence>
<comment type="subcellular location">
    <subcellularLocation>
        <location evidence="4">Cytoplasm</location>
    </subcellularLocation>
</comment>
<comment type="cofactor">
    <cofactor evidence="1 4">
        <name>a divalent metal cation</name>
        <dbReference type="ChEBI" id="CHEBI:60240"/>
    </cofactor>
</comment>
<keyword evidence="3 4" id="KW-0546">Nucleotide metabolism</keyword>
<keyword evidence="2 4" id="KW-0378">Hydrolase</keyword>
<reference evidence="5" key="1">
    <citation type="submission" date="2022-06" db="EMBL/GenBank/DDBJ databases">
        <title>Isolation and Genomics of Futiania mangrovii gen. nov., sp. nov., a Rare and Metabolically-versatile member in the Class Alphaproteobacteria.</title>
        <authorList>
            <person name="Liu L."/>
            <person name="Huang W.-C."/>
            <person name="Pan J."/>
            <person name="Li J."/>
            <person name="Huang Y."/>
            <person name="Du H."/>
            <person name="Liu Y."/>
            <person name="Li M."/>
        </authorList>
    </citation>
    <scope>NUCLEOTIDE SEQUENCE</scope>
    <source>
        <strain evidence="5">FT118</strain>
    </source>
</reference>
<evidence type="ECO:0000313" key="6">
    <source>
        <dbReference type="Proteomes" id="UP001055804"/>
    </source>
</evidence>
<dbReference type="GO" id="GO:0005737">
    <property type="term" value="C:cytoplasm"/>
    <property type="evidence" value="ECO:0007669"/>
    <property type="project" value="UniProtKB-SubCell"/>
</dbReference>
<evidence type="ECO:0000256" key="3">
    <source>
        <dbReference type="ARBA" id="ARBA00023080"/>
    </source>
</evidence>
<evidence type="ECO:0000256" key="1">
    <source>
        <dbReference type="ARBA" id="ARBA00001968"/>
    </source>
</evidence>
<sequence>MTVSDPQTLGPEPPLVLASGSPTRARLLRDAGLSFAAVRAPVDEAEVAASLLAEGLGGRDLADALAEIKAVAVARRAPGSVVIGCDQVLVCDGQVVRKAGTAEQAAATLQLLSGKTHHLYSAAVAVIGGNPAWRHVGHARLTVRPLSDAFIARYLEIEGASALGSVGCYRIEGPGVHLFSRIEGDTFTIQGLPLLELLDWLRARGDVPS</sequence>
<comment type="caution">
    <text evidence="4">Lacks conserved residue(s) required for the propagation of feature annotation.</text>
</comment>
<dbReference type="RefSeq" id="WP_269332453.1">
    <property type="nucleotide sequence ID" value="NZ_JAMZFT010000002.1"/>
</dbReference>
<proteinExistence type="inferred from homology"/>
<dbReference type="Proteomes" id="UP001055804">
    <property type="component" value="Unassembled WGS sequence"/>
</dbReference>
<evidence type="ECO:0000313" key="5">
    <source>
        <dbReference type="EMBL" id="MCP1336495.1"/>
    </source>
</evidence>
<keyword evidence="4" id="KW-0963">Cytoplasm</keyword>
<dbReference type="PANTHER" id="PTHR43213">
    <property type="entry name" value="BIFUNCTIONAL DTTP/UTP PYROPHOSPHATASE/METHYLTRANSFERASE PROTEIN-RELATED"/>
    <property type="match status" value="1"/>
</dbReference>
<dbReference type="PIRSF" id="PIRSF006305">
    <property type="entry name" value="Maf"/>
    <property type="match status" value="1"/>
</dbReference>
<dbReference type="HAMAP" id="MF_00528">
    <property type="entry name" value="Maf"/>
    <property type="match status" value="1"/>
</dbReference>
<dbReference type="EC" id="3.6.1.9" evidence="4"/>
<gene>
    <name evidence="5" type="ORF">NJQ99_08760</name>
</gene>
<keyword evidence="6" id="KW-1185">Reference proteome</keyword>
<dbReference type="GO" id="GO:0047429">
    <property type="term" value="F:nucleoside triphosphate diphosphatase activity"/>
    <property type="evidence" value="ECO:0007669"/>
    <property type="project" value="UniProtKB-EC"/>
</dbReference>
<name>A0A9J6PIW9_9PROT</name>